<dbReference type="Gene3D" id="3.40.640.10">
    <property type="entry name" value="Type I PLP-dependent aspartate aminotransferase-like (Major domain)"/>
    <property type="match status" value="1"/>
</dbReference>
<gene>
    <name evidence="2" type="ORF">g.6899</name>
</gene>
<sequence length="226" mass="26070">MYEPEPYDLLTEEFFNDQFGYVRGAYLDHAGAALYPRGLVVAVSDDLLCGNLYRNPHSSANAANILNDIRLRILQFFNTNQENYSVIFTSGATEAMKIVADSFNYSGNFIDVDGNLRESGTRGELVYLQQNHTSVLGMRNVDNIKRHNVPVRSVSQEHVNESIVRRYTHQREQAFDVLTRTQLLVQERREMREIYYRGNSLFVYPAQCNFSGYKYPMLWVNQVQTG</sequence>
<dbReference type="EMBL" id="GECZ01007210">
    <property type="protein sequence ID" value="JAS62559.1"/>
    <property type="molecule type" value="Transcribed_RNA"/>
</dbReference>
<evidence type="ECO:0000259" key="1">
    <source>
        <dbReference type="Pfam" id="PF00266"/>
    </source>
</evidence>
<accession>A0A1B6GJD5</accession>
<dbReference type="InterPro" id="IPR015421">
    <property type="entry name" value="PyrdxlP-dep_Trfase_major"/>
</dbReference>
<dbReference type="InterPro" id="IPR015424">
    <property type="entry name" value="PyrdxlP-dep_Trfase"/>
</dbReference>
<reference evidence="2" key="1">
    <citation type="submission" date="2015-11" db="EMBL/GenBank/DDBJ databases">
        <title>De novo transcriptome assembly of four potential Pierce s Disease insect vectors from Arizona vineyards.</title>
        <authorList>
            <person name="Tassone E.E."/>
        </authorList>
    </citation>
    <scope>NUCLEOTIDE SEQUENCE</scope>
</reference>
<dbReference type="PANTHER" id="PTHR14237">
    <property type="entry name" value="MOLYBDOPTERIN COFACTOR SULFURASE MOSC"/>
    <property type="match status" value="1"/>
</dbReference>
<dbReference type="SUPFAM" id="SSF53383">
    <property type="entry name" value="PLP-dependent transferases"/>
    <property type="match status" value="1"/>
</dbReference>
<protein>
    <recommendedName>
        <fullName evidence="1">Aminotransferase class V domain-containing protein</fullName>
    </recommendedName>
</protein>
<dbReference type="PANTHER" id="PTHR14237:SF80">
    <property type="entry name" value="MOLYBDENUM COFACTOR SULFURASE"/>
    <property type="match status" value="1"/>
</dbReference>
<dbReference type="AlphaFoldDB" id="A0A1B6GJD5"/>
<proteinExistence type="predicted"/>
<dbReference type="InterPro" id="IPR000192">
    <property type="entry name" value="Aminotrans_V_dom"/>
</dbReference>
<feature type="non-terminal residue" evidence="2">
    <location>
        <position position="226"/>
    </location>
</feature>
<dbReference type="Pfam" id="PF00266">
    <property type="entry name" value="Aminotran_5"/>
    <property type="match status" value="1"/>
</dbReference>
<organism evidence="2">
    <name type="scientific">Cuerna arida</name>
    <dbReference type="NCBI Taxonomy" id="1464854"/>
    <lineage>
        <taxon>Eukaryota</taxon>
        <taxon>Metazoa</taxon>
        <taxon>Ecdysozoa</taxon>
        <taxon>Arthropoda</taxon>
        <taxon>Hexapoda</taxon>
        <taxon>Insecta</taxon>
        <taxon>Pterygota</taxon>
        <taxon>Neoptera</taxon>
        <taxon>Paraneoptera</taxon>
        <taxon>Hemiptera</taxon>
        <taxon>Auchenorrhyncha</taxon>
        <taxon>Membracoidea</taxon>
        <taxon>Cicadellidae</taxon>
        <taxon>Cicadellinae</taxon>
        <taxon>Proconiini</taxon>
        <taxon>Cuerna</taxon>
    </lineage>
</organism>
<feature type="domain" description="Aminotransferase class V" evidence="1">
    <location>
        <begin position="26"/>
        <end position="106"/>
    </location>
</feature>
<dbReference type="GO" id="GO:0043545">
    <property type="term" value="P:molybdopterin cofactor metabolic process"/>
    <property type="evidence" value="ECO:0007669"/>
    <property type="project" value="TreeGrafter"/>
</dbReference>
<name>A0A1B6GJD5_9HEMI</name>
<evidence type="ECO:0000313" key="2">
    <source>
        <dbReference type="EMBL" id="JAS62559.1"/>
    </source>
</evidence>
<dbReference type="GO" id="GO:0008265">
    <property type="term" value="F:molybdenum cofactor sulfurtransferase activity"/>
    <property type="evidence" value="ECO:0007669"/>
    <property type="project" value="TreeGrafter"/>
</dbReference>